<evidence type="ECO:0000313" key="2">
    <source>
        <dbReference type="EMBL" id="SPO01589.1"/>
    </source>
</evidence>
<dbReference type="InterPro" id="IPR002347">
    <property type="entry name" value="SDR_fam"/>
</dbReference>
<dbReference type="AlphaFoldDB" id="A0AAE8SUD3"/>
<accession>A0AAE8SUD3</accession>
<sequence length="240" mass="25092">MPTYVITGARAGIGLEYIRQLSASHENTIIATVRDVNAPDMTDLNNILSSPDTKAQVHIIEGNLASPQSLASLPSRLPQGLKIDVLIQNAAILLPTARGEKASTVAVDSLNAHFTTNVIGPALLLQALVPLLTPGAIVANISSGVGSMELIVGGRVNAQYPAYSISKAALNMLTVHQAAELKGKAIVVCVDPGWVKTQMGGPGAMVEVADSARNVLRTLSALREEDTGKFMSNDGAPVPW</sequence>
<dbReference type="PANTHER" id="PTHR45458">
    <property type="entry name" value="SHORT-CHAIN DEHYDROGENASE/REDUCTASE SDR"/>
    <property type="match status" value="1"/>
</dbReference>
<dbReference type="SUPFAM" id="SSF51735">
    <property type="entry name" value="NAD(P)-binding Rossmann-fold domains"/>
    <property type="match status" value="1"/>
</dbReference>
<keyword evidence="1" id="KW-0521">NADP</keyword>
<dbReference type="PRINTS" id="PR00081">
    <property type="entry name" value="GDHRDH"/>
</dbReference>
<evidence type="ECO:0000313" key="3">
    <source>
        <dbReference type="Proteomes" id="UP001187682"/>
    </source>
</evidence>
<dbReference type="InterPro" id="IPR020904">
    <property type="entry name" value="Sc_DH/Rdtase_CS"/>
</dbReference>
<protein>
    <submittedName>
        <fullName evidence="2">Related to protoporphyrinogen oxidase</fullName>
    </submittedName>
</protein>
<dbReference type="PANTHER" id="PTHR45458:SF1">
    <property type="entry name" value="SHORT CHAIN DEHYDROGENASE"/>
    <property type="match status" value="1"/>
</dbReference>
<comment type="caution">
    <text evidence="2">The sequence shown here is derived from an EMBL/GenBank/DDBJ whole genome shotgun (WGS) entry which is preliminary data.</text>
</comment>
<evidence type="ECO:0000256" key="1">
    <source>
        <dbReference type="ARBA" id="ARBA00022857"/>
    </source>
</evidence>
<dbReference type="EMBL" id="ONZQ02000005">
    <property type="protein sequence ID" value="SPO01589.1"/>
    <property type="molecule type" value="Genomic_DNA"/>
</dbReference>
<dbReference type="InterPro" id="IPR052184">
    <property type="entry name" value="SDR_enzymes"/>
</dbReference>
<dbReference type="Pfam" id="PF00106">
    <property type="entry name" value="adh_short"/>
    <property type="match status" value="1"/>
</dbReference>
<name>A0AAE8SUD3_9PEZI</name>
<dbReference type="Proteomes" id="UP001187682">
    <property type="component" value="Unassembled WGS sequence"/>
</dbReference>
<dbReference type="GO" id="GO:0016616">
    <property type="term" value="F:oxidoreductase activity, acting on the CH-OH group of donors, NAD or NADP as acceptor"/>
    <property type="evidence" value="ECO:0007669"/>
    <property type="project" value="TreeGrafter"/>
</dbReference>
<keyword evidence="3" id="KW-1185">Reference proteome</keyword>
<dbReference type="InterPro" id="IPR036291">
    <property type="entry name" value="NAD(P)-bd_dom_sf"/>
</dbReference>
<proteinExistence type="predicted"/>
<dbReference type="PROSITE" id="PS00061">
    <property type="entry name" value="ADH_SHORT"/>
    <property type="match status" value="1"/>
</dbReference>
<dbReference type="Gene3D" id="3.40.50.720">
    <property type="entry name" value="NAD(P)-binding Rossmann-like Domain"/>
    <property type="match status" value="1"/>
</dbReference>
<gene>
    <name evidence="2" type="ORF">DNG_04262</name>
</gene>
<organism evidence="2 3">
    <name type="scientific">Cephalotrichum gorgonifer</name>
    <dbReference type="NCBI Taxonomy" id="2041049"/>
    <lineage>
        <taxon>Eukaryota</taxon>
        <taxon>Fungi</taxon>
        <taxon>Dikarya</taxon>
        <taxon>Ascomycota</taxon>
        <taxon>Pezizomycotina</taxon>
        <taxon>Sordariomycetes</taxon>
        <taxon>Hypocreomycetidae</taxon>
        <taxon>Microascales</taxon>
        <taxon>Microascaceae</taxon>
        <taxon>Cephalotrichum</taxon>
    </lineage>
</organism>
<reference evidence="2" key="1">
    <citation type="submission" date="2018-03" db="EMBL/GenBank/DDBJ databases">
        <authorList>
            <person name="Guldener U."/>
        </authorList>
    </citation>
    <scope>NUCLEOTIDE SEQUENCE</scope>
</reference>